<dbReference type="PROSITE" id="PS51704">
    <property type="entry name" value="GP_PDE"/>
    <property type="match status" value="1"/>
</dbReference>
<dbReference type="PROSITE" id="PS50042">
    <property type="entry name" value="CNMP_BINDING_3"/>
    <property type="match status" value="1"/>
</dbReference>
<dbReference type="GO" id="GO:0046475">
    <property type="term" value="P:glycerophospholipid catabolic process"/>
    <property type="evidence" value="ECO:0007669"/>
    <property type="project" value="TreeGrafter"/>
</dbReference>
<dbReference type="GO" id="GO:2001070">
    <property type="term" value="F:starch binding"/>
    <property type="evidence" value="ECO:0007669"/>
    <property type="project" value="InterPro"/>
</dbReference>
<dbReference type="InterPro" id="IPR013784">
    <property type="entry name" value="Carb-bd-like_fold"/>
</dbReference>
<dbReference type="Gene3D" id="3.20.20.190">
    <property type="entry name" value="Phosphatidylinositol (PI) phosphodiesterase"/>
    <property type="match status" value="1"/>
</dbReference>
<evidence type="ECO:0000256" key="1">
    <source>
        <dbReference type="ARBA" id="ARBA00022801"/>
    </source>
</evidence>
<dbReference type="EnsemblProtists" id="HpaT804502">
    <property type="protein sequence ID" value="HpaP804502"/>
    <property type="gene ID" value="HpaG804502"/>
</dbReference>
<evidence type="ECO:0000259" key="5">
    <source>
        <dbReference type="PROSITE" id="PS51704"/>
    </source>
</evidence>
<dbReference type="VEuPathDB" id="FungiDB:HpaG804502"/>
<dbReference type="SUPFAM" id="SSF51206">
    <property type="entry name" value="cAMP-binding domain-like"/>
    <property type="match status" value="1"/>
</dbReference>
<dbReference type="Gene3D" id="2.60.40.10">
    <property type="entry name" value="Immunoglobulins"/>
    <property type="match status" value="1"/>
</dbReference>
<evidence type="ECO:0008006" key="8">
    <source>
        <dbReference type="Google" id="ProtNLM"/>
    </source>
</evidence>
<dbReference type="InterPro" id="IPR051578">
    <property type="entry name" value="GDPD"/>
</dbReference>
<dbReference type="InterPro" id="IPR017946">
    <property type="entry name" value="PLC-like_Pdiesterase_TIM-brl"/>
</dbReference>
<evidence type="ECO:0000259" key="3">
    <source>
        <dbReference type="PROSITE" id="PS50042"/>
    </source>
</evidence>
<dbReference type="AlphaFoldDB" id="M4BDY4"/>
<accession>M4BDY4</accession>
<feature type="domain" description="CBM20" evidence="4">
    <location>
        <begin position="3"/>
        <end position="118"/>
    </location>
</feature>
<dbReference type="Pfam" id="PF03009">
    <property type="entry name" value="GDPD"/>
    <property type="match status" value="1"/>
</dbReference>
<dbReference type="STRING" id="559515.M4BDY4"/>
<reference evidence="7" key="1">
    <citation type="journal article" date="2010" name="Science">
        <title>Signatures of adaptation to obligate biotrophy in the Hyaloperonospora arabidopsidis genome.</title>
        <authorList>
            <person name="Baxter L."/>
            <person name="Tripathy S."/>
            <person name="Ishaque N."/>
            <person name="Boot N."/>
            <person name="Cabral A."/>
            <person name="Kemen E."/>
            <person name="Thines M."/>
            <person name="Ah-Fong A."/>
            <person name="Anderson R."/>
            <person name="Badejoko W."/>
            <person name="Bittner-Eddy P."/>
            <person name="Boore J.L."/>
            <person name="Chibucos M.C."/>
            <person name="Coates M."/>
            <person name="Dehal P."/>
            <person name="Delehaunty K."/>
            <person name="Dong S."/>
            <person name="Downton P."/>
            <person name="Dumas B."/>
            <person name="Fabro G."/>
            <person name="Fronick C."/>
            <person name="Fuerstenberg S.I."/>
            <person name="Fulton L."/>
            <person name="Gaulin E."/>
            <person name="Govers F."/>
            <person name="Hughes L."/>
            <person name="Humphray S."/>
            <person name="Jiang R.H."/>
            <person name="Judelson H."/>
            <person name="Kamoun S."/>
            <person name="Kyung K."/>
            <person name="Meijer H."/>
            <person name="Minx P."/>
            <person name="Morris P."/>
            <person name="Nelson J."/>
            <person name="Phuntumart V."/>
            <person name="Qutob D."/>
            <person name="Rehmany A."/>
            <person name="Rougon-Cardoso A."/>
            <person name="Ryden P."/>
            <person name="Torto-Alalibo T."/>
            <person name="Studholme D."/>
            <person name="Wang Y."/>
            <person name="Win J."/>
            <person name="Wood J."/>
            <person name="Clifton S.W."/>
            <person name="Rogers J."/>
            <person name="Van den Ackerveken G."/>
            <person name="Jones J.D."/>
            <person name="McDowell J.M."/>
            <person name="Beynon J."/>
            <person name="Tyler B.M."/>
        </authorList>
    </citation>
    <scope>NUCLEOTIDE SEQUENCE [LARGE SCALE GENOMIC DNA]</scope>
    <source>
        <strain evidence="7">Emoy2</strain>
    </source>
</reference>
<dbReference type="GO" id="GO:0008081">
    <property type="term" value="F:phosphoric diester hydrolase activity"/>
    <property type="evidence" value="ECO:0007669"/>
    <property type="project" value="InterPro"/>
</dbReference>
<evidence type="ECO:0000313" key="7">
    <source>
        <dbReference type="Proteomes" id="UP000011713"/>
    </source>
</evidence>
<feature type="region of interest" description="Disordered" evidence="2">
    <location>
        <begin position="120"/>
        <end position="141"/>
    </location>
</feature>
<dbReference type="Proteomes" id="UP000011713">
    <property type="component" value="Unassembled WGS sequence"/>
</dbReference>
<dbReference type="PANTHER" id="PTHR22958:SF1">
    <property type="entry name" value="GLYCEROPHOSPHOCHOLINE PHOSPHODIESTERASE GPCPD1"/>
    <property type="match status" value="1"/>
</dbReference>
<evidence type="ECO:0000256" key="2">
    <source>
        <dbReference type="SAM" id="MobiDB-lite"/>
    </source>
</evidence>
<dbReference type="OMA" id="NAMTYHE"/>
<keyword evidence="1" id="KW-0378">Hydrolase</keyword>
<keyword evidence="7" id="KW-1185">Reference proteome</keyword>
<dbReference type="InParanoid" id="M4BDY4"/>
<reference evidence="6" key="2">
    <citation type="submission" date="2015-06" db="UniProtKB">
        <authorList>
            <consortium name="EnsemblProtists"/>
        </authorList>
    </citation>
    <scope>IDENTIFICATION</scope>
    <source>
        <strain evidence="6">Emoy2</strain>
    </source>
</reference>
<dbReference type="SUPFAM" id="SSF51695">
    <property type="entry name" value="PLC-like phosphodiesterases"/>
    <property type="match status" value="1"/>
</dbReference>
<dbReference type="PROSITE" id="PS51166">
    <property type="entry name" value="CBM20"/>
    <property type="match status" value="1"/>
</dbReference>
<dbReference type="FunFam" id="3.20.20.190:FF:000032">
    <property type="entry name" value="Glycerophosphoryl diester phosphodiesterase, putative"/>
    <property type="match status" value="1"/>
</dbReference>
<dbReference type="SUPFAM" id="SSF49452">
    <property type="entry name" value="Starch-binding domain-like"/>
    <property type="match status" value="1"/>
</dbReference>
<protein>
    <recommendedName>
        <fullName evidence="8">GP-PDE domain-containing protein</fullName>
    </recommendedName>
</protein>
<dbReference type="Gene3D" id="2.60.120.260">
    <property type="entry name" value="Galactose-binding domain-like"/>
    <property type="match status" value="1"/>
</dbReference>
<dbReference type="SMART" id="SM01065">
    <property type="entry name" value="CBM_2"/>
    <property type="match status" value="1"/>
</dbReference>
<proteinExistence type="predicted"/>
<dbReference type="InterPro" id="IPR013783">
    <property type="entry name" value="Ig-like_fold"/>
</dbReference>
<name>M4BDY4_HYAAE</name>
<dbReference type="InterPro" id="IPR000595">
    <property type="entry name" value="cNMP-bd_dom"/>
</dbReference>
<dbReference type="SUPFAM" id="SSF49785">
    <property type="entry name" value="Galactose-binding domain-like"/>
    <property type="match status" value="1"/>
</dbReference>
<dbReference type="Pfam" id="PF00027">
    <property type="entry name" value="cNMP_binding"/>
    <property type="match status" value="1"/>
</dbReference>
<dbReference type="InterPro" id="IPR018490">
    <property type="entry name" value="cNMP-bd_dom_sf"/>
</dbReference>
<dbReference type="InterPro" id="IPR008979">
    <property type="entry name" value="Galactose-bd-like_sf"/>
</dbReference>
<dbReference type="CDD" id="cd00038">
    <property type="entry name" value="CAP_ED"/>
    <property type="match status" value="1"/>
</dbReference>
<feature type="domain" description="Cyclic nucleotide-binding" evidence="3">
    <location>
        <begin position="480"/>
        <end position="585"/>
    </location>
</feature>
<dbReference type="EMBL" id="JH598169">
    <property type="status" value="NOT_ANNOTATED_CDS"/>
    <property type="molecule type" value="Genomic_DNA"/>
</dbReference>
<evidence type="ECO:0000259" key="4">
    <source>
        <dbReference type="PROSITE" id="PS51166"/>
    </source>
</evidence>
<dbReference type="Pfam" id="PF25329">
    <property type="entry name" value="C2_GDE1"/>
    <property type="match status" value="1"/>
</dbReference>
<dbReference type="InterPro" id="IPR030395">
    <property type="entry name" value="GP_PDE_dom"/>
</dbReference>
<organism evidence="6 7">
    <name type="scientific">Hyaloperonospora arabidopsidis (strain Emoy2)</name>
    <name type="common">Downy mildew agent</name>
    <name type="synonym">Peronospora arabidopsidis</name>
    <dbReference type="NCBI Taxonomy" id="559515"/>
    <lineage>
        <taxon>Eukaryota</taxon>
        <taxon>Sar</taxon>
        <taxon>Stramenopiles</taxon>
        <taxon>Oomycota</taxon>
        <taxon>Peronosporomycetes</taxon>
        <taxon>Peronosporales</taxon>
        <taxon>Peronosporaceae</taxon>
        <taxon>Hyaloperonospora</taxon>
    </lineage>
</organism>
<dbReference type="PANTHER" id="PTHR22958">
    <property type="entry name" value="GLYCEROPHOSPHORYL DIESTER PHOSPHODIESTERASE"/>
    <property type="match status" value="1"/>
</dbReference>
<dbReference type="CDD" id="cd08572">
    <property type="entry name" value="GDPD_GDE5_like"/>
    <property type="match status" value="1"/>
</dbReference>
<dbReference type="eggNOG" id="KOG2421">
    <property type="taxonomic scope" value="Eukaryota"/>
</dbReference>
<feature type="domain" description="GP-PDE" evidence="5">
    <location>
        <begin position="731"/>
        <end position="1060"/>
    </location>
</feature>
<sequence>MTDTSLPAATVEFVVRLLDEAAAADRVVCLLGSAAELGAWDVARAVPLELVIKQKSESESTWRALIPFTAATNTLEYKYIIKHRQTLELVSWEGLPGNRTVTTAHGPNVALRAISSQSSTYTTSRAPVPGPRGAELGNNGSTNGFQEWRCCRTEREANPWWEVDLGKLVGISSVHVWNAMTYHEQAKHPRSRPPLTSKSSHAPPLWIFFSKEPLGRGADSFEDAQAKAAADPSSVHAIEMQNSFGSRARSLNFPARDSHRGESVNGGDFHVAEASELSSVEARYVRLQCAGVSCALQFAELQVFAHTAEDDHDTLRQNDLCIKVDDGFYGVATAMEEDLREYIESGWMDPAADVAELKVWVGSFNKPAIQWFDADPKHDRAVIDMRYEKRVMNGNQATHSPQSQTNLLVNGKSSSTWESLPVEVKSAALLDKESTELRKLFDEHQQKAGADISAYLNNDLSAAPPSAESADVSWLSRLACVQMLEASDMKALSDKVATQKYVKGESILHYAEQKRAVFYVRSGDVELLGPKSSTGTLLLKTLAKGSVFNEMGIFSVWSRQPVLFRAKDDVVCEVLDLETLLTVLGASKVTSIRNGYARSRRKAALLSEDRTVHYTDATHAQVFCVKVPVDVVDGSKNHTDGLLHRWTLDVYDCQEDAQSGSFNRSKLLGSAFLLPSQIKKQEDSDLTVPIFSTNMDVIGQLTLAYLVLTPFAHPKNNIANVWRSYWRERPPLTIGHRGMGRSHYQVDGYRLALTRENTLASFILAGRSGADFVEFDVQLTKDKVPVIYHDFMVNVGLEDKSAGSFGTKSEMYEIGIHDMTFRQLTHAHTSPVPHKRSKSQTLQSRLKKHWARLQKDKQLLSPRHGPFTGHDTMATEEGHLVEFFPRLKDLLKHVPAEVGLNIEVKYPDSFFHAAMRSLSSFTINAYVDTILKCVFDHAGSRRIFFSCFDPSICVALRVKQTKYPVLFLTYGFMAPHTMDARMTLQFATNFAKMEELQGIVSNSDAIIETPELAPLVKKYLGTVLMTWGDQNTNHEMVQIQKRYAVDGVISDNVIDLINQDKKLQALNK</sequence>
<evidence type="ECO:0000313" key="6">
    <source>
        <dbReference type="EnsemblProtists" id="HpaP804502"/>
    </source>
</evidence>
<dbReference type="Pfam" id="PF00686">
    <property type="entry name" value="CBM_20"/>
    <property type="match status" value="1"/>
</dbReference>
<dbReference type="InterPro" id="IPR057506">
    <property type="entry name" value="C2_GPCPD1"/>
</dbReference>
<dbReference type="InterPro" id="IPR014710">
    <property type="entry name" value="RmlC-like_jellyroll"/>
</dbReference>
<dbReference type="InterPro" id="IPR002044">
    <property type="entry name" value="CBM20"/>
</dbReference>
<dbReference type="SMART" id="SM00100">
    <property type="entry name" value="cNMP"/>
    <property type="match status" value="1"/>
</dbReference>
<dbReference type="Gene3D" id="2.60.120.10">
    <property type="entry name" value="Jelly Rolls"/>
    <property type="match status" value="1"/>
</dbReference>
<dbReference type="HOGENOM" id="CLU_325305_0_0_1"/>